<reference evidence="1" key="1">
    <citation type="submission" date="2020-05" db="EMBL/GenBank/DDBJ databases">
        <authorList>
            <person name="Chiriac C."/>
            <person name="Salcher M."/>
            <person name="Ghai R."/>
            <person name="Kavagutti S V."/>
        </authorList>
    </citation>
    <scope>NUCLEOTIDE SEQUENCE</scope>
</reference>
<protein>
    <submittedName>
        <fullName evidence="1">Uncharacterized protein</fullName>
    </submittedName>
</protein>
<gene>
    <name evidence="1" type="ORF">UFOVP361_99</name>
</gene>
<accession>A0A6J7WW07</accession>
<dbReference type="EMBL" id="LR798301">
    <property type="protein sequence ID" value="CAB5222299.1"/>
    <property type="molecule type" value="Genomic_DNA"/>
</dbReference>
<name>A0A6J7WW07_9CAUD</name>
<evidence type="ECO:0000313" key="1">
    <source>
        <dbReference type="EMBL" id="CAB5222299.1"/>
    </source>
</evidence>
<organism evidence="1">
    <name type="scientific">uncultured Caudovirales phage</name>
    <dbReference type="NCBI Taxonomy" id="2100421"/>
    <lineage>
        <taxon>Viruses</taxon>
        <taxon>Duplodnaviria</taxon>
        <taxon>Heunggongvirae</taxon>
        <taxon>Uroviricota</taxon>
        <taxon>Caudoviricetes</taxon>
        <taxon>Peduoviridae</taxon>
        <taxon>Maltschvirus</taxon>
        <taxon>Maltschvirus maltsch</taxon>
    </lineage>
</organism>
<proteinExistence type="predicted"/>
<sequence>MKIYFGGAEKGTHRSMLVSANVQRYALNLTHFNIPKRKILTLPEMFNHGEVLLYTSENDEDLHRYDEFLRQHSEELTLIIGRPDYDGNWLGDKYIPVWNDGDLERLAHLCQRYGRVAISDKAITPANVNRINGLIQRWSVKAVGLTSKPDFIEGIQWDTVVVGSWTSAIRYGETQVWDGHGLRRYPAQQKDSSRKRHKADIERLGIQFESLMDDEVEAVGMLAIRSWQAYENRVFGAYDPTSEVSTVTDNDDENDDIIIMSPSTPTNPNAVSGYPAIITPQPEKRHESERLLLPVMGVETITSIGSQTIDNDGESIELQPEKVSVLRYNADPLRQCDNCYLASRCPQFKEHSECAFKLPIEVRTKDQLQAALRAIVEMQLGRVMFARFAEELEGQGLDSSLSNEMDRVFDLIEKFKNISDTRDLVRFEVEARGSSGVLSRLFGSKAGEVAKQLPNGGLSPSATDAMYSEIIDLGDQQ</sequence>